<evidence type="ECO:0000313" key="3">
    <source>
        <dbReference type="Proteomes" id="UP001283361"/>
    </source>
</evidence>
<dbReference type="Proteomes" id="UP001283361">
    <property type="component" value="Unassembled WGS sequence"/>
</dbReference>
<accession>A0AAE1EDE3</accession>
<reference evidence="2" key="1">
    <citation type="journal article" date="2023" name="G3 (Bethesda)">
        <title>A reference genome for the long-term kleptoplast-retaining sea slug Elysia crispata morphotype clarki.</title>
        <authorList>
            <person name="Eastman K.E."/>
            <person name="Pendleton A.L."/>
            <person name="Shaikh M.A."/>
            <person name="Suttiyut T."/>
            <person name="Ogas R."/>
            <person name="Tomko P."/>
            <person name="Gavelis G."/>
            <person name="Widhalm J.R."/>
            <person name="Wisecaver J.H."/>
        </authorList>
    </citation>
    <scope>NUCLEOTIDE SEQUENCE</scope>
    <source>
        <strain evidence="2">ECLA1</strain>
    </source>
</reference>
<feature type="chain" id="PRO_5042078194" description="Secreted protein" evidence="1">
    <location>
        <begin position="23"/>
        <end position="98"/>
    </location>
</feature>
<sequence>MRDNMFSLIPVSSMSLLVLIQTKENLCTTEAAVTSCVCQKSSSLSYQITMTLSVLYLSRKFSDFLYETAWKQCWLCSATDMTGYSDGASGLLWVEQSR</sequence>
<protein>
    <recommendedName>
        <fullName evidence="4">Secreted protein</fullName>
    </recommendedName>
</protein>
<evidence type="ECO:0008006" key="4">
    <source>
        <dbReference type="Google" id="ProtNLM"/>
    </source>
</evidence>
<proteinExistence type="predicted"/>
<keyword evidence="3" id="KW-1185">Reference proteome</keyword>
<keyword evidence="1" id="KW-0732">Signal</keyword>
<evidence type="ECO:0000256" key="1">
    <source>
        <dbReference type="SAM" id="SignalP"/>
    </source>
</evidence>
<name>A0AAE1EDE3_9GAST</name>
<organism evidence="2 3">
    <name type="scientific">Elysia crispata</name>
    <name type="common">lettuce slug</name>
    <dbReference type="NCBI Taxonomy" id="231223"/>
    <lineage>
        <taxon>Eukaryota</taxon>
        <taxon>Metazoa</taxon>
        <taxon>Spiralia</taxon>
        <taxon>Lophotrochozoa</taxon>
        <taxon>Mollusca</taxon>
        <taxon>Gastropoda</taxon>
        <taxon>Heterobranchia</taxon>
        <taxon>Euthyneura</taxon>
        <taxon>Panpulmonata</taxon>
        <taxon>Sacoglossa</taxon>
        <taxon>Placobranchoidea</taxon>
        <taxon>Plakobranchidae</taxon>
        <taxon>Elysia</taxon>
    </lineage>
</organism>
<feature type="signal peptide" evidence="1">
    <location>
        <begin position="1"/>
        <end position="22"/>
    </location>
</feature>
<dbReference type="AlphaFoldDB" id="A0AAE1EDE3"/>
<dbReference type="EMBL" id="JAWDGP010000133">
    <property type="protein sequence ID" value="KAK3803416.1"/>
    <property type="molecule type" value="Genomic_DNA"/>
</dbReference>
<comment type="caution">
    <text evidence="2">The sequence shown here is derived from an EMBL/GenBank/DDBJ whole genome shotgun (WGS) entry which is preliminary data.</text>
</comment>
<evidence type="ECO:0000313" key="2">
    <source>
        <dbReference type="EMBL" id="KAK3803416.1"/>
    </source>
</evidence>
<gene>
    <name evidence="2" type="ORF">RRG08_021387</name>
</gene>